<protein>
    <submittedName>
        <fullName evidence="7">Serine protease PepD</fullName>
    </submittedName>
</protein>
<gene>
    <name evidence="7" type="ORF">LX12_003967</name>
</gene>
<feature type="region of interest" description="Disordered" evidence="4">
    <location>
        <begin position="433"/>
        <end position="468"/>
    </location>
</feature>
<dbReference type="InterPro" id="IPR001940">
    <property type="entry name" value="Peptidase_S1C"/>
</dbReference>
<dbReference type="Pfam" id="PF13180">
    <property type="entry name" value="PDZ_2"/>
    <property type="match status" value="1"/>
</dbReference>
<dbReference type="Gene3D" id="2.30.42.10">
    <property type="match status" value="1"/>
</dbReference>
<feature type="compositionally biased region" description="Basic and acidic residues" evidence="4">
    <location>
        <begin position="28"/>
        <end position="37"/>
    </location>
</feature>
<dbReference type="EMBL" id="JAMTCG010000007">
    <property type="protein sequence ID" value="MCP2162759.1"/>
    <property type="molecule type" value="Genomic_DNA"/>
</dbReference>
<evidence type="ECO:0000256" key="4">
    <source>
        <dbReference type="SAM" id="MobiDB-lite"/>
    </source>
</evidence>
<keyword evidence="2 7" id="KW-0645">Protease</keyword>
<proteinExistence type="inferred from homology"/>
<feature type="compositionally biased region" description="Low complexity" evidence="4">
    <location>
        <begin position="448"/>
        <end position="459"/>
    </location>
</feature>
<sequence>MDHTPHGQHDDPSGAQERDTAPTSGFGAHEDARHGRYEPQSQWGGYQTPPPYSPDAAYAPQATHTIAPAPLRRRTAPIVVAVVAAGLLGGGLGAGGVALYDHNSSSAPTALTAQPASATVTSASPGSIPYAAQVASKSTADLTVTGQSGEAVGSGIILTRDGYVLTNNHVVSGVGQGGRIQVTLPDGSTHSASVRGVAPSYDLAVVKVDGVSNLTPAVLGQSSDVQVGQQVVAVGSPENLSNTVTSGIVSNLSRTVTASDDSGQSVAVYNGLQTDTPINPGNSGGPLVNLQGQVVGVNSAVDTGQASQGGVQAFGLGFAIPVDTARRVADQLMQDGSATKPILGVSGSLSGSDSSTSVAGAQVTGVTEGGAAAKAGITRGDVITKVNGVTIGNYADLMAQILKQQPGQSIPLTVQSGNSSKTVTVTLGTAKDTATTTVPARQQQEQQSPFGGSSPFGEGSPFGGLPFG</sequence>
<dbReference type="CDD" id="cd06779">
    <property type="entry name" value="cpPDZ_Deg_HtrA-like"/>
    <property type="match status" value="1"/>
</dbReference>
<dbReference type="GO" id="GO:0006508">
    <property type="term" value="P:proteolysis"/>
    <property type="evidence" value="ECO:0007669"/>
    <property type="project" value="UniProtKB-KW"/>
</dbReference>
<evidence type="ECO:0000313" key="8">
    <source>
        <dbReference type="Proteomes" id="UP001205740"/>
    </source>
</evidence>
<evidence type="ECO:0000313" key="7">
    <source>
        <dbReference type="EMBL" id="MCP2162759.1"/>
    </source>
</evidence>
<feature type="region of interest" description="Disordered" evidence="4">
    <location>
        <begin position="1"/>
        <end position="50"/>
    </location>
</feature>
<dbReference type="PROSITE" id="PS50106">
    <property type="entry name" value="PDZ"/>
    <property type="match status" value="1"/>
</dbReference>
<dbReference type="PANTHER" id="PTHR43343">
    <property type="entry name" value="PEPTIDASE S12"/>
    <property type="match status" value="1"/>
</dbReference>
<evidence type="ECO:0000256" key="1">
    <source>
        <dbReference type="ARBA" id="ARBA00010541"/>
    </source>
</evidence>
<dbReference type="SUPFAM" id="SSF50156">
    <property type="entry name" value="PDZ domain-like"/>
    <property type="match status" value="1"/>
</dbReference>
<name>A0ABT1H769_9NOCA</name>
<evidence type="ECO:0000256" key="5">
    <source>
        <dbReference type="SAM" id="Phobius"/>
    </source>
</evidence>
<dbReference type="InterPro" id="IPR001478">
    <property type="entry name" value="PDZ"/>
</dbReference>
<dbReference type="SUPFAM" id="SSF50494">
    <property type="entry name" value="Trypsin-like serine proteases"/>
    <property type="match status" value="1"/>
</dbReference>
<dbReference type="InterPro" id="IPR036034">
    <property type="entry name" value="PDZ_sf"/>
</dbReference>
<reference evidence="7 8" key="1">
    <citation type="submission" date="2022-06" db="EMBL/GenBank/DDBJ databases">
        <title>Genomic Encyclopedia of Archaeal and Bacterial Type Strains, Phase II (KMG-II): from individual species to whole genera.</title>
        <authorList>
            <person name="Goeker M."/>
        </authorList>
    </citation>
    <scope>NUCLEOTIDE SEQUENCE [LARGE SCALE GENOMIC DNA]</scope>
    <source>
        <strain evidence="7 8">DSM 45037</strain>
    </source>
</reference>
<keyword evidence="3" id="KW-0378">Hydrolase</keyword>
<keyword evidence="5" id="KW-0472">Membrane</keyword>
<dbReference type="InterPro" id="IPR051201">
    <property type="entry name" value="Chloro_Bact_Ser_Proteases"/>
</dbReference>
<evidence type="ECO:0000256" key="2">
    <source>
        <dbReference type="ARBA" id="ARBA00022670"/>
    </source>
</evidence>
<dbReference type="PANTHER" id="PTHR43343:SF3">
    <property type="entry name" value="PROTEASE DO-LIKE 8, CHLOROPLASTIC"/>
    <property type="match status" value="1"/>
</dbReference>
<feature type="transmembrane region" description="Helical" evidence="5">
    <location>
        <begin position="78"/>
        <end position="100"/>
    </location>
</feature>
<dbReference type="Pfam" id="PF13365">
    <property type="entry name" value="Trypsin_2"/>
    <property type="match status" value="1"/>
</dbReference>
<dbReference type="InterPro" id="IPR043504">
    <property type="entry name" value="Peptidase_S1_PA_chymotrypsin"/>
</dbReference>
<comment type="similarity">
    <text evidence="1">Belongs to the peptidase S1C family.</text>
</comment>
<keyword evidence="8" id="KW-1185">Reference proteome</keyword>
<keyword evidence="5" id="KW-0812">Transmembrane</keyword>
<keyword evidence="5" id="KW-1133">Transmembrane helix</keyword>
<evidence type="ECO:0000259" key="6">
    <source>
        <dbReference type="PROSITE" id="PS50106"/>
    </source>
</evidence>
<dbReference type="RefSeq" id="WP_253656309.1">
    <property type="nucleotide sequence ID" value="NZ_BAAAOE010000002.1"/>
</dbReference>
<accession>A0ABT1H769</accession>
<feature type="domain" description="PDZ" evidence="6">
    <location>
        <begin position="329"/>
        <end position="418"/>
    </location>
</feature>
<dbReference type="Gene3D" id="2.40.10.10">
    <property type="entry name" value="Trypsin-like serine proteases"/>
    <property type="match status" value="2"/>
</dbReference>
<dbReference type="Proteomes" id="UP001205740">
    <property type="component" value="Unassembled WGS sequence"/>
</dbReference>
<dbReference type="SMART" id="SM00228">
    <property type="entry name" value="PDZ"/>
    <property type="match status" value="1"/>
</dbReference>
<dbReference type="InterPro" id="IPR009003">
    <property type="entry name" value="Peptidase_S1_PA"/>
</dbReference>
<comment type="caution">
    <text evidence="7">The sequence shown here is derived from an EMBL/GenBank/DDBJ whole genome shotgun (WGS) entry which is preliminary data.</text>
</comment>
<dbReference type="PRINTS" id="PR00834">
    <property type="entry name" value="PROTEASES2C"/>
</dbReference>
<organism evidence="7 8">
    <name type="scientific">Williamsia serinedens</name>
    <dbReference type="NCBI Taxonomy" id="391736"/>
    <lineage>
        <taxon>Bacteria</taxon>
        <taxon>Bacillati</taxon>
        <taxon>Actinomycetota</taxon>
        <taxon>Actinomycetes</taxon>
        <taxon>Mycobacteriales</taxon>
        <taxon>Nocardiaceae</taxon>
        <taxon>Williamsia</taxon>
    </lineage>
</organism>
<evidence type="ECO:0000256" key="3">
    <source>
        <dbReference type="ARBA" id="ARBA00022801"/>
    </source>
</evidence>
<dbReference type="GO" id="GO:0008233">
    <property type="term" value="F:peptidase activity"/>
    <property type="evidence" value="ECO:0007669"/>
    <property type="project" value="UniProtKB-KW"/>
</dbReference>
<feature type="compositionally biased region" description="Basic and acidic residues" evidence="4">
    <location>
        <begin position="1"/>
        <end position="20"/>
    </location>
</feature>